<dbReference type="EMBL" id="BGPR01000846">
    <property type="protein sequence ID" value="GBM37643.1"/>
    <property type="molecule type" value="Genomic_DNA"/>
</dbReference>
<evidence type="ECO:0000313" key="1">
    <source>
        <dbReference type="EMBL" id="GBM37643.1"/>
    </source>
</evidence>
<protein>
    <submittedName>
        <fullName evidence="1">Uncharacterized protein</fullName>
    </submittedName>
</protein>
<sequence length="107" mass="11991">MTQKAAPTCLSILDPSVWMIRSVFTMFLSHCTGAQLLDLLGEFHFGAFHSVAEEEGVDVRLLDIIPSHFKVSDEIYGLNTTRDLQCHCRRCSECSCDCEQNFALDAC</sequence>
<accession>A0A4Y2F860</accession>
<organism evidence="1 2">
    <name type="scientific">Araneus ventricosus</name>
    <name type="common">Orbweaver spider</name>
    <name type="synonym">Epeira ventricosa</name>
    <dbReference type="NCBI Taxonomy" id="182803"/>
    <lineage>
        <taxon>Eukaryota</taxon>
        <taxon>Metazoa</taxon>
        <taxon>Ecdysozoa</taxon>
        <taxon>Arthropoda</taxon>
        <taxon>Chelicerata</taxon>
        <taxon>Arachnida</taxon>
        <taxon>Araneae</taxon>
        <taxon>Araneomorphae</taxon>
        <taxon>Entelegynae</taxon>
        <taxon>Araneoidea</taxon>
        <taxon>Araneidae</taxon>
        <taxon>Araneus</taxon>
    </lineage>
</organism>
<evidence type="ECO:0000313" key="2">
    <source>
        <dbReference type="Proteomes" id="UP000499080"/>
    </source>
</evidence>
<dbReference type="AlphaFoldDB" id="A0A4Y2F860"/>
<dbReference type="Proteomes" id="UP000499080">
    <property type="component" value="Unassembled WGS sequence"/>
</dbReference>
<name>A0A4Y2F860_ARAVE</name>
<gene>
    <name evidence="1" type="ORF">AVEN_132088_1</name>
</gene>
<comment type="caution">
    <text evidence="1">The sequence shown here is derived from an EMBL/GenBank/DDBJ whole genome shotgun (WGS) entry which is preliminary data.</text>
</comment>
<keyword evidence="2" id="KW-1185">Reference proteome</keyword>
<proteinExistence type="predicted"/>
<reference evidence="1 2" key="1">
    <citation type="journal article" date="2019" name="Sci. Rep.">
        <title>Orb-weaving spider Araneus ventricosus genome elucidates the spidroin gene catalogue.</title>
        <authorList>
            <person name="Kono N."/>
            <person name="Nakamura H."/>
            <person name="Ohtoshi R."/>
            <person name="Moran D.A.P."/>
            <person name="Shinohara A."/>
            <person name="Yoshida Y."/>
            <person name="Fujiwara M."/>
            <person name="Mori M."/>
            <person name="Tomita M."/>
            <person name="Arakawa K."/>
        </authorList>
    </citation>
    <scope>NUCLEOTIDE SEQUENCE [LARGE SCALE GENOMIC DNA]</scope>
</reference>